<feature type="transmembrane region" description="Helical" evidence="6">
    <location>
        <begin position="464"/>
        <end position="483"/>
    </location>
</feature>
<organism evidence="8 9">
    <name type="scientific">Hypsizygus marmoreus</name>
    <name type="common">White beech mushroom</name>
    <name type="synonym">Agaricus marmoreus</name>
    <dbReference type="NCBI Taxonomy" id="39966"/>
    <lineage>
        <taxon>Eukaryota</taxon>
        <taxon>Fungi</taxon>
        <taxon>Dikarya</taxon>
        <taxon>Basidiomycota</taxon>
        <taxon>Agaricomycotina</taxon>
        <taxon>Agaricomycetes</taxon>
        <taxon>Agaricomycetidae</taxon>
        <taxon>Agaricales</taxon>
        <taxon>Tricholomatineae</taxon>
        <taxon>Lyophyllaceae</taxon>
        <taxon>Hypsizygus</taxon>
    </lineage>
</organism>
<protein>
    <recommendedName>
        <fullName evidence="7">Major facilitator superfamily (MFS) profile domain-containing protein</fullName>
    </recommendedName>
</protein>
<feature type="transmembrane region" description="Helical" evidence="6">
    <location>
        <begin position="184"/>
        <end position="204"/>
    </location>
</feature>
<comment type="caution">
    <text evidence="8">The sequence shown here is derived from an EMBL/GenBank/DDBJ whole genome shotgun (WGS) entry which is preliminary data.</text>
</comment>
<dbReference type="InParanoid" id="A0A369JAV4"/>
<dbReference type="GO" id="GO:0016020">
    <property type="term" value="C:membrane"/>
    <property type="evidence" value="ECO:0007669"/>
    <property type="project" value="UniProtKB-SubCell"/>
</dbReference>
<evidence type="ECO:0000313" key="8">
    <source>
        <dbReference type="EMBL" id="RDB17747.1"/>
    </source>
</evidence>
<dbReference type="GO" id="GO:0022857">
    <property type="term" value="F:transmembrane transporter activity"/>
    <property type="evidence" value="ECO:0007669"/>
    <property type="project" value="InterPro"/>
</dbReference>
<evidence type="ECO:0000256" key="2">
    <source>
        <dbReference type="ARBA" id="ARBA00022448"/>
    </source>
</evidence>
<evidence type="ECO:0000256" key="4">
    <source>
        <dbReference type="ARBA" id="ARBA00022989"/>
    </source>
</evidence>
<sequence length="517" mass="55763">MPPEKSPQDASLPSITPTKGLGVSSWRAYALLFIFSTAQLLDIVNVTMPVIALPHISNDINLRFAERQWAVNAYSLTFGAFLLIGGRFSAVYGPKALFIAGFTAVGIGSIINGFAVNGPMLFVIRALQGIGAAITIPSAITMIVLLFPTRGEQDRALALFAGFGAIGNVGGLVIGGLISETVGWRWAFWIMAMVILPLCAITFILSPSPPRSRSTSDVYKHMDWIGLFLITASSLLFVFAVTEGNVQGWASRQVLPPLIISILLLPLFAYVETVAVEPLIPSWIWTLPTFTPLFFIVMSEYAYMNVTMFQMSNVFQQVWQVSALNAAVRTIPFGLTGLVTTLAMGFITPRVSPRWILTGGQLLVLGGTVLLTFAPTKDKYWPIVFPAFIISPCGIASGFVSANIAMLRTPLFKPGVDINDSTALIGAIFNANLQIGSSIALAIVTAITIRSSPDPSIFAGYRAAWWFIIALAGFEAILAAVSLRGNLVPPERSVDSDEEKAEDKDALTMKYSLEVPS</sequence>
<name>A0A369JAV4_HYPMA</name>
<comment type="subcellular location">
    <subcellularLocation>
        <location evidence="1">Membrane</location>
        <topology evidence="1">Multi-pass membrane protein</topology>
    </subcellularLocation>
</comment>
<dbReference type="PANTHER" id="PTHR42718:SF9">
    <property type="entry name" value="MAJOR FACILITATOR SUPERFAMILY MULTIDRUG TRANSPORTER MFSC"/>
    <property type="match status" value="1"/>
</dbReference>
<feature type="transmembrane region" description="Helical" evidence="6">
    <location>
        <begin position="156"/>
        <end position="178"/>
    </location>
</feature>
<keyword evidence="4 6" id="KW-1133">Transmembrane helix</keyword>
<feature type="transmembrane region" description="Helical" evidence="6">
    <location>
        <begin position="29"/>
        <end position="51"/>
    </location>
</feature>
<feature type="transmembrane region" description="Helical" evidence="6">
    <location>
        <begin position="254"/>
        <end position="271"/>
    </location>
</feature>
<evidence type="ECO:0000256" key="1">
    <source>
        <dbReference type="ARBA" id="ARBA00004141"/>
    </source>
</evidence>
<dbReference type="InterPro" id="IPR036259">
    <property type="entry name" value="MFS_trans_sf"/>
</dbReference>
<feature type="transmembrane region" description="Helical" evidence="6">
    <location>
        <begin position="71"/>
        <end position="90"/>
    </location>
</feature>
<keyword evidence="2" id="KW-0813">Transport</keyword>
<feature type="transmembrane region" description="Helical" evidence="6">
    <location>
        <begin position="380"/>
        <end position="402"/>
    </location>
</feature>
<accession>A0A369JAV4</accession>
<keyword evidence="9" id="KW-1185">Reference proteome</keyword>
<dbReference type="OrthoDB" id="440755at2759"/>
<reference evidence="8" key="1">
    <citation type="submission" date="2018-04" db="EMBL/GenBank/DDBJ databases">
        <title>Whole genome sequencing of Hypsizygus marmoreus.</title>
        <authorList>
            <person name="Choi I.-G."/>
            <person name="Min B."/>
            <person name="Kim J.-G."/>
            <person name="Kim S."/>
            <person name="Oh Y.-L."/>
            <person name="Kong W.-S."/>
            <person name="Park H."/>
            <person name="Jeong J."/>
            <person name="Song E.-S."/>
        </authorList>
    </citation>
    <scope>NUCLEOTIDE SEQUENCE [LARGE SCALE GENOMIC DNA]</scope>
    <source>
        <strain evidence="8">51987-8</strain>
    </source>
</reference>
<dbReference type="Pfam" id="PF07690">
    <property type="entry name" value="MFS_1"/>
    <property type="match status" value="1"/>
</dbReference>
<dbReference type="SUPFAM" id="SSF103473">
    <property type="entry name" value="MFS general substrate transporter"/>
    <property type="match status" value="1"/>
</dbReference>
<evidence type="ECO:0000256" key="5">
    <source>
        <dbReference type="ARBA" id="ARBA00023136"/>
    </source>
</evidence>
<feature type="transmembrane region" description="Helical" evidence="6">
    <location>
        <begin position="355"/>
        <end position="374"/>
    </location>
</feature>
<evidence type="ECO:0000259" key="7">
    <source>
        <dbReference type="PROSITE" id="PS50850"/>
    </source>
</evidence>
<evidence type="ECO:0000256" key="3">
    <source>
        <dbReference type="ARBA" id="ARBA00022692"/>
    </source>
</evidence>
<dbReference type="InterPro" id="IPR011701">
    <property type="entry name" value="MFS"/>
</dbReference>
<dbReference type="PANTHER" id="PTHR42718">
    <property type="entry name" value="MAJOR FACILITATOR SUPERFAMILY MULTIDRUG TRANSPORTER MFSC"/>
    <property type="match status" value="1"/>
</dbReference>
<feature type="transmembrane region" description="Helical" evidence="6">
    <location>
        <begin position="423"/>
        <end position="444"/>
    </location>
</feature>
<dbReference type="Proteomes" id="UP000076154">
    <property type="component" value="Unassembled WGS sequence"/>
</dbReference>
<keyword evidence="3 6" id="KW-0812">Transmembrane</keyword>
<dbReference type="FunCoup" id="A0A369JAV4">
    <property type="interactions" value="20"/>
</dbReference>
<dbReference type="Gene3D" id="1.20.1250.20">
    <property type="entry name" value="MFS general substrate transporter like domains"/>
    <property type="match status" value="1"/>
</dbReference>
<proteinExistence type="predicted"/>
<feature type="domain" description="Major facilitator superfamily (MFS) profile" evidence="7">
    <location>
        <begin position="31"/>
        <end position="493"/>
    </location>
</feature>
<feature type="transmembrane region" description="Helical" evidence="6">
    <location>
        <begin position="122"/>
        <end position="147"/>
    </location>
</feature>
<gene>
    <name evidence="8" type="ORF">Hypma_001136</name>
</gene>
<feature type="transmembrane region" description="Helical" evidence="6">
    <location>
        <begin position="323"/>
        <end position="348"/>
    </location>
</feature>
<dbReference type="InterPro" id="IPR020846">
    <property type="entry name" value="MFS_dom"/>
</dbReference>
<dbReference type="STRING" id="39966.A0A369JAV4"/>
<dbReference type="Gene3D" id="1.20.1720.10">
    <property type="entry name" value="Multidrug resistance protein D"/>
    <property type="match status" value="1"/>
</dbReference>
<dbReference type="PROSITE" id="PS50850">
    <property type="entry name" value="MFS"/>
    <property type="match status" value="1"/>
</dbReference>
<evidence type="ECO:0000256" key="6">
    <source>
        <dbReference type="SAM" id="Phobius"/>
    </source>
</evidence>
<feature type="transmembrane region" description="Helical" evidence="6">
    <location>
        <begin position="224"/>
        <end position="242"/>
    </location>
</feature>
<feature type="transmembrane region" description="Helical" evidence="6">
    <location>
        <begin position="97"/>
        <end position="116"/>
    </location>
</feature>
<evidence type="ECO:0000313" key="9">
    <source>
        <dbReference type="Proteomes" id="UP000076154"/>
    </source>
</evidence>
<dbReference type="AlphaFoldDB" id="A0A369JAV4"/>
<dbReference type="EMBL" id="LUEZ02000110">
    <property type="protein sequence ID" value="RDB17747.1"/>
    <property type="molecule type" value="Genomic_DNA"/>
</dbReference>
<keyword evidence="5 6" id="KW-0472">Membrane</keyword>
<feature type="transmembrane region" description="Helical" evidence="6">
    <location>
        <begin position="283"/>
        <end position="303"/>
    </location>
</feature>